<dbReference type="InterPro" id="IPR005546">
    <property type="entry name" value="Autotransporte_beta"/>
</dbReference>
<organism evidence="2 3">
    <name type="scientific">Pseudomonas fluorescens</name>
    <dbReference type="NCBI Taxonomy" id="294"/>
    <lineage>
        <taxon>Bacteria</taxon>
        <taxon>Pseudomonadati</taxon>
        <taxon>Pseudomonadota</taxon>
        <taxon>Gammaproteobacteria</taxon>
        <taxon>Pseudomonadales</taxon>
        <taxon>Pseudomonadaceae</taxon>
        <taxon>Pseudomonas</taxon>
    </lineage>
</organism>
<dbReference type="EMBL" id="CABVGX010000013">
    <property type="protein sequence ID" value="VVM77378.1"/>
    <property type="molecule type" value="Genomic_DNA"/>
</dbReference>
<dbReference type="CDD" id="cd01344">
    <property type="entry name" value="PL2_Passenger_AT"/>
    <property type="match status" value="1"/>
</dbReference>
<protein>
    <submittedName>
        <fullName evidence="2">Adhesin BmaC autotransporter</fullName>
    </submittedName>
</protein>
<evidence type="ECO:0000313" key="2">
    <source>
        <dbReference type="EMBL" id="VVM77378.1"/>
    </source>
</evidence>
<sequence>MIDLSTGNNRTNDTLTVQGNYVGDNGRLFLQTVLGDDSSPSDKLVVADGTLTGRTAITVTNLGGLGALTQQNGIQVVEAQGTAVSDSSAFALAAPISAGAFDYNLYKGGVTPGSENSFYLRSAVVAAPLVAVPNPDPALPPILVPLVQAPVPAPALPAVPSGTPTLPAVVAAPPVLPAAVPGAAPIPTYRPEVPTWSVMPPAAAQMALTALGTFHDRQGDQRLLTETGALSAGWGRVYGENFEQTWAGTVTPTLDGSLNGYQVGHDLFASQISNTLNQRGGVFVADTRLRGDVDGFNQGFEGKRAGKIDIEGKSAGLYWTLLNPLGGYLDLVAMHTWLDGDSRSERGLEIDNDGHVTTFSAEVGQPFAVTDNWLIEPQAQVIYQKVSLDTQNDGISRVTFDSDAATTGRLGMRLEGSYEVSQSKVTPYVQANIWHTMSGTDSVTFDDTTQIDTEQKSTQADLGFGAVVSLTESVSVYAGIDYGLNIDSNQQRATSANAGLRMSW</sequence>
<feature type="domain" description="Autotransporter" evidence="1">
    <location>
        <begin position="226"/>
        <end position="504"/>
    </location>
</feature>
<dbReference type="Pfam" id="PF18883">
    <property type="entry name" value="AC_1"/>
    <property type="match status" value="1"/>
</dbReference>
<dbReference type="PANTHER" id="PTHR35037:SF3">
    <property type="entry name" value="C-TERMINAL REGION OF AIDA-LIKE PROTEIN"/>
    <property type="match status" value="1"/>
</dbReference>
<evidence type="ECO:0000313" key="3">
    <source>
        <dbReference type="Proteomes" id="UP000325607"/>
    </source>
</evidence>
<proteinExistence type="predicted"/>
<dbReference type="SUPFAM" id="SSF103515">
    <property type="entry name" value="Autotransporter"/>
    <property type="match status" value="1"/>
</dbReference>
<dbReference type="NCBIfam" id="TIGR01414">
    <property type="entry name" value="autotrans_barl"/>
    <property type="match status" value="1"/>
</dbReference>
<dbReference type="Gene3D" id="2.40.128.130">
    <property type="entry name" value="Autotransporter beta-domain"/>
    <property type="match status" value="1"/>
</dbReference>
<dbReference type="PROSITE" id="PS51208">
    <property type="entry name" value="AUTOTRANSPORTER"/>
    <property type="match status" value="1"/>
</dbReference>
<dbReference type="InterPro" id="IPR051551">
    <property type="entry name" value="Autotransporter_adhesion"/>
</dbReference>
<reference evidence="2 3" key="1">
    <citation type="submission" date="2019-09" db="EMBL/GenBank/DDBJ databases">
        <authorList>
            <person name="Chandra G."/>
            <person name="Truman W A."/>
        </authorList>
    </citation>
    <scope>NUCLEOTIDE SEQUENCE [LARGE SCALE GENOMIC DNA]</scope>
    <source>
        <strain evidence="2">PS645</strain>
    </source>
</reference>
<dbReference type="InterPro" id="IPR036709">
    <property type="entry name" value="Autotransporte_beta_dom_sf"/>
</dbReference>
<dbReference type="InterPro" id="IPR006315">
    <property type="entry name" value="OM_autotransptr_brl_dom"/>
</dbReference>
<evidence type="ECO:0000259" key="1">
    <source>
        <dbReference type="PROSITE" id="PS51208"/>
    </source>
</evidence>
<name>A0A5E6SMV7_PSEFL</name>
<gene>
    <name evidence="2" type="primary">bmaC</name>
    <name evidence="2" type="ORF">PS645_02085</name>
</gene>
<dbReference type="InterPro" id="IPR012332">
    <property type="entry name" value="Autotransporter_pectin_lyase_C"/>
</dbReference>
<dbReference type="Proteomes" id="UP000325607">
    <property type="component" value="Unassembled WGS sequence"/>
</dbReference>
<dbReference type="Gene3D" id="2.160.20.20">
    <property type="match status" value="1"/>
</dbReference>
<dbReference type="InterPro" id="IPR011050">
    <property type="entry name" value="Pectin_lyase_fold/virulence"/>
</dbReference>
<dbReference type="GO" id="GO:0019867">
    <property type="term" value="C:outer membrane"/>
    <property type="evidence" value="ECO:0007669"/>
    <property type="project" value="InterPro"/>
</dbReference>
<dbReference type="PANTHER" id="PTHR35037">
    <property type="entry name" value="C-TERMINAL REGION OF AIDA-LIKE PROTEIN"/>
    <property type="match status" value="1"/>
</dbReference>
<dbReference type="AlphaFoldDB" id="A0A5E6SMV7"/>
<dbReference type="InterPro" id="IPR043990">
    <property type="entry name" value="AC_1"/>
</dbReference>
<dbReference type="Pfam" id="PF03797">
    <property type="entry name" value="Autotransporter"/>
    <property type="match status" value="1"/>
</dbReference>
<dbReference type="SUPFAM" id="SSF51126">
    <property type="entry name" value="Pectin lyase-like"/>
    <property type="match status" value="1"/>
</dbReference>
<accession>A0A5E6SMV7</accession>
<dbReference type="SMART" id="SM00869">
    <property type="entry name" value="Autotransporter"/>
    <property type="match status" value="1"/>
</dbReference>